<proteinExistence type="predicted"/>
<comment type="caution">
    <text evidence="1">The sequence shown here is derived from an EMBL/GenBank/DDBJ whole genome shotgun (WGS) entry which is preliminary data.</text>
</comment>
<accession>A0AAV6IH59</accession>
<dbReference type="PANTHER" id="PTHR34201:SF6">
    <property type="entry name" value="GLYCINE-RICH PROTEIN"/>
    <property type="match status" value="1"/>
</dbReference>
<keyword evidence="2" id="KW-1185">Reference proteome</keyword>
<dbReference type="EMBL" id="JACTNZ010000010">
    <property type="protein sequence ID" value="KAG5528001.1"/>
    <property type="molecule type" value="Genomic_DNA"/>
</dbReference>
<name>A0AAV6IH59_9ERIC</name>
<evidence type="ECO:0000313" key="1">
    <source>
        <dbReference type="EMBL" id="KAG5528001.1"/>
    </source>
</evidence>
<organism evidence="1 2">
    <name type="scientific">Rhododendron griersonianum</name>
    <dbReference type="NCBI Taxonomy" id="479676"/>
    <lineage>
        <taxon>Eukaryota</taxon>
        <taxon>Viridiplantae</taxon>
        <taxon>Streptophyta</taxon>
        <taxon>Embryophyta</taxon>
        <taxon>Tracheophyta</taxon>
        <taxon>Spermatophyta</taxon>
        <taxon>Magnoliopsida</taxon>
        <taxon>eudicotyledons</taxon>
        <taxon>Gunneridae</taxon>
        <taxon>Pentapetalae</taxon>
        <taxon>asterids</taxon>
        <taxon>Ericales</taxon>
        <taxon>Ericaceae</taxon>
        <taxon>Ericoideae</taxon>
        <taxon>Rhodoreae</taxon>
        <taxon>Rhododendron</taxon>
    </lineage>
</organism>
<evidence type="ECO:0000313" key="2">
    <source>
        <dbReference type="Proteomes" id="UP000823749"/>
    </source>
</evidence>
<dbReference type="AlphaFoldDB" id="A0AAV6IH59"/>
<reference evidence="1" key="1">
    <citation type="submission" date="2020-08" db="EMBL/GenBank/DDBJ databases">
        <title>Plant Genome Project.</title>
        <authorList>
            <person name="Zhang R.-G."/>
        </authorList>
    </citation>
    <scope>NUCLEOTIDE SEQUENCE</scope>
    <source>
        <strain evidence="1">WSP0</strain>
        <tissue evidence="1">Leaf</tissue>
    </source>
</reference>
<dbReference type="Proteomes" id="UP000823749">
    <property type="component" value="Chromosome 10"/>
</dbReference>
<dbReference type="InterPro" id="IPR053288">
    <property type="entry name" value="TGD_Bridge_Protein"/>
</dbReference>
<dbReference type="PANTHER" id="PTHR34201">
    <property type="entry name" value="GLYCINE-RICH PROTEIN"/>
    <property type="match status" value="1"/>
</dbReference>
<protein>
    <submittedName>
        <fullName evidence="1">Uncharacterized protein</fullName>
    </submittedName>
</protein>
<gene>
    <name evidence="1" type="ORF">RHGRI_028808</name>
</gene>
<sequence>MNPSFINGSHKADPNSFWKWKGINTAKKKRSRQNSVTKFLQESSKRIEAAALGPGGGAGIGCGVGIGFGLVGGVGYGGGPWSHLRMAFGIGMGCGAGLGIGFGQGIGVGLSMDSLQSYLSEEKSDSNKRVLIPI</sequence>